<protein>
    <recommendedName>
        <fullName evidence="2">CBM21 domain-containing protein</fullName>
    </recommendedName>
</protein>
<evidence type="ECO:0000259" key="2">
    <source>
        <dbReference type="PROSITE" id="PS51159"/>
    </source>
</evidence>
<proteinExistence type="predicted"/>
<feature type="compositionally biased region" description="Low complexity" evidence="1">
    <location>
        <begin position="68"/>
        <end position="81"/>
    </location>
</feature>
<dbReference type="EMBL" id="JBJJXI010000117">
    <property type="protein sequence ID" value="KAL3390415.1"/>
    <property type="molecule type" value="Genomic_DNA"/>
</dbReference>
<dbReference type="Proteomes" id="UP001627154">
    <property type="component" value="Unassembled WGS sequence"/>
</dbReference>
<reference evidence="3 4" key="1">
    <citation type="journal article" date="2024" name="bioRxiv">
        <title>A reference genome for Trichogramma kaykai: A tiny desert-dwelling parasitoid wasp with competing sex-ratio distorters.</title>
        <authorList>
            <person name="Culotta J."/>
            <person name="Lindsey A.R."/>
        </authorList>
    </citation>
    <scope>NUCLEOTIDE SEQUENCE [LARGE SCALE GENOMIC DNA]</scope>
    <source>
        <strain evidence="3 4">KSX58</strain>
    </source>
</reference>
<gene>
    <name evidence="3" type="ORF">TKK_014583</name>
</gene>
<dbReference type="InterPro" id="IPR050782">
    <property type="entry name" value="PP1_regulatory_subunit_3"/>
</dbReference>
<accession>A0ABD2WBE7</accession>
<name>A0ABD2WBE7_9HYME</name>
<dbReference type="Gene3D" id="2.60.40.2440">
    <property type="entry name" value="Carbohydrate binding type-21 domain"/>
    <property type="match status" value="1"/>
</dbReference>
<dbReference type="PANTHER" id="PTHR12307">
    <property type="entry name" value="PROTEIN PHOSPHATASE 1 REGULATORY SUBUNIT"/>
    <property type="match status" value="1"/>
</dbReference>
<evidence type="ECO:0000256" key="1">
    <source>
        <dbReference type="SAM" id="MobiDB-lite"/>
    </source>
</evidence>
<dbReference type="InterPro" id="IPR005036">
    <property type="entry name" value="CBM21_dom"/>
</dbReference>
<dbReference type="InterPro" id="IPR038175">
    <property type="entry name" value="CBM21_dom_sf"/>
</dbReference>
<evidence type="ECO:0000313" key="4">
    <source>
        <dbReference type="Proteomes" id="UP001627154"/>
    </source>
</evidence>
<feature type="domain" description="CBM21" evidence="2">
    <location>
        <begin position="178"/>
        <end position="297"/>
    </location>
</feature>
<evidence type="ECO:0000313" key="3">
    <source>
        <dbReference type="EMBL" id="KAL3390415.1"/>
    </source>
</evidence>
<sequence>MCSIAAIPSELRVLGRSPPVCGSLLYSSLMVTTPAGPIVSRNTVPPQIRSCLASASLQLNELIKTSSEDASSSSSSSSVADSNKRNKKRVVFADDRGRPLEHVRVIGESSSTPPSWTSSYVASLVRGGLFQPYDELERRALQEHQPSEAVDFPRKPSSDASVWELCFLQPASDYIGFRDKLDRHGVSLENVLVNEAEQSLVGTVKVKNLAYVKEVALRLTFDQWTSQREIACSYVQQHGFGQSSSSSSVRSLYDTFRFRVDLSSESAASRQIEFCVRYRTQGQDYWDNNDGANYCLKKKRDISLEEQITEFLSSCCGPTSVHNGFDQTYDREQLPHKLDTKEDATRCRIRDWSEFASWQHLENDSPYW</sequence>
<dbReference type="AlphaFoldDB" id="A0ABD2WBE7"/>
<dbReference type="PANTHER" id="PTHR12307:SF48">
    <property type="entry name" value="PROTEIN PHOSPHATASE 1 REGULATORY SUBUNIT"/>
    <property type="match status" value="1"/>
</dbReference>
<organism evidence="3 4">
    <name type="scientific">Trichogramma kaykai</name>
    <dbReference type="NCBI Taxonomy" id="54128"/>
    <lineage>
        <taxon>Eukaryota</taxon>
        <taxon>Metazoa</taxon>
        <taxon>Ecdysozoa</taxon>
        <taxon>Arthropoda</taxon>
        <taxon>Hexapoda</taxon>
        <taxon>Insecta</taxon>
        <taxon>Pterygota</taxon>
        <taxon>Neoptera</taxon>
        <taxon>Endopterygota</taxon>
        <taxon>Hymenoptera</taxon>
        <taxon>Apocrita</taxon>
        <taxon>Proctotrupomorpha</taxon>
        <taxon>Chalcidoidea</taxon>
        <taxon>Trichogrammatidae</taxon>
        <taxon>Trichogramma</taxon>
    </lineage>
</organism>
<dbReference type="Pfam" id="PF03370">
    <property type="entry name" value="CBM_21"/>
    <property type="match status" value="1"/>
</dbReference>
<feature type="region of interest" description="Disordered" evidence="1">
    <location>
        <begin position="65"/>
        <end position="93"/>
    </location>
</feature>
<keyword evidence="4" id="KW-1185">Reference proteome</keyword>
<comment type="caution">
    <text evidence="3">The sequence shown here is derived from an EMBL/GenBank/DDBJ whole genome shotgun (WGS) entry which is preliminary data.</text>
</comment>
<dbReference type="PROSITE" id="PS51159">
    <property type="entry name" value="CBM21"/>
    <property type="match status" value="1"/>
</dbReference>